<dbReference type="Proteomes" id="UP000466794">
    <property type="component" value="Unassembled WGS sequence"/>
</dbReference>
<evidence type="ECO:0000313" key="2">
    <source>
        <dbReference type="EMBL" id="MVU78441.1"/>
    </source>
</evidence>
<accession>A0A7K1UW06</accession>
<evidence type="ECO:0000256" key="1">
    <source>
        <dbReference type="SAM" id="Phobius"/>
    </source>
</evidence>
<proteinExistence type="predicted"/>
<sequence>MPALLTSGPVVAAIAIWYRGGGRDSWGFPLLVAVLVVMGMLTTAAVSLGTAWRRSRQAQPVELPVQVDPVG</sequence>
<keyword evidence="1" id="KW-0472">Membrane</keyword>
<keyword evidence="3" id="KW-1185">Reference proteome</keyword>
<dbReference type="RefSeq" id="WP_157387929.1">
    <property type="nucleotide sequence ID" value="NZ_WRPP01000002.1"/>
</dbReference>
<feature type="transmembrane region" description="Helical" evidence="1">
    <location>
        <begin position="28"/>
        <end position="48"/>
    </location>
</feature>
<gene>
    <name evidence="2" type="ORF">GPX89_14445</name>
</gene>
<protein>
    <submittedName>
        <fullName evidence="2">Uncharacterized protein</fullName>
    </submittedName>
</protein>
<comment type="caution">
    <text evidence="2">The sequence shown here is derived from an EMBL/GenBank/DDBJ whole genome shotgun (WGS) entry which is preliminary data.</text>
</comment>
<organism evidence="2 3">
    <name type="scientific">Nocardia terrae</name>
    <dbReference type="NCBI Taxonomy" id="2675851"/>
    <lineage>
        <taxon>Bacteria</taxon>
        <taxon>Bacillati</taxon>
        <taxon>Actinomycetota</taxon>
        <taxon>Actinomycetes</taxon>
        <taxon>Mycobacteriales</taxon>
        <taxon>Nocardiaceae</taxon>
        <taxon>Nocardia</taxon>
    </lineage>
</organism>
<reference evidence="2 3" key="1">
    <citation type="submission" date="2019-12" db="EMBL/GenBank/DDBJ databases">
        <title>Nocardia sp. nov. ET3-3 isolated from soil.</title>
        <authorList>
            <person name="Kanchanasin P."/>
            <person name="Tanasupawat S."/>
            <person name="Yuki M."/>
            <person name="Kudo T."/>
        </authorList>
    </citation>
    <scope>NUCLEOTIDE SEQUENCE [LARGE SCALE GENOMIC DNA]</scope>
    <source>
        <strain evidence="2 3">ET3-3</strain>
    </source>
</reference>
<evidence type="ECO:0000313" key="3">
    <source>
        <dbReference type="Proteomes" id="UP000466794"/>
    </source>
</evidence>
<keyword evidence="1" id="KW-0812">Transmembrane</keyword>
<name>A0A7K1UW06_9NOCA</name>
<dbReference type="AlphaFoldDB" id="A0A7K1UW06"/>
<keyword evidence="1" id="KW-1133">Transmembrane helix</keyword>
<dbReference type="EMBL" id="WRPP01000002">
    <property type="protein sequence ID" value="MVU78441.1"/>
    <property type="molecule type" value="Genomic_DNA"/>
</dbReference>